<accession>A0A0U5JB68</accession>
<protein>
    <submittedName>
        <fullName evidence="1">Alpha-actinin-3</fullName>
    </submittedName>
</protein>
<proteinExistence type="predicted"/>
<organism evidence="1 2">
    <name type="scientific">Candidatus Protochlamydia naegleriophila</name>
    <dbReference type="NCBI Taxonomy" id="389348"/>
    <lineage>
        <taxon>Bacteria</taxon>
        <taxon>Pseudomonadati</taxon>
        <taxon>Chlamydiota</taxon>
        <taxon>Chlamydiia</taxon>
        <taxon>Parachlamydiales</taxon>
        <taxon>Parachlamydiaceae</taxon>
        <taxon>Candidatus Protochlamydia</taxon>
    </lineage>
</organism>
<name>A0A0U5JB68_9BACT</name>
<keyword evidence="2" id="KW-1185">Reference proteome</keyword>
<dbReference type="RefSeq" id="WP_059060313.1">
    <property type="nucleotide sequence ID" value="NZ_LN879502.1"/>
</dbReference>
<evidence type="ECO:0000313" key="2">
    <source>
        <dbReference type="Proteomes" id="UP000069902"/>
    </source>
</evidence>
<dbReference type="KEGG" id="pnl:PNK_0707"/>
<dbReference type="Proteomes" id="UP000069902">
    <property type="component" value="Chromosome cPNK"/>
</dbReference>
<reference evidence="2" key="1">
    <citation type="submission" date="2015-09" db="EMBL/GenBank/DDBJ databases">
        <authorList>
            <person name="Bertelli C."/>
        </authorList>
    </citation>
    <scope>NUCLEOTIDE SEQUENCE [LARGE SCALE GENOMIC DNA]</scope>
    <source>
        <strain evidence="2">KNic</strain>
    </source>
</reference>
<dbReference type="EMBL" id="LN879502">
    <property type="protein sequence ID" value="CUI16333.1"/>
    <property type="molecule type" value="Genomic_DNA"/>
</dbReference>
<gene>
    <name evidence="1" type="ORF">PNK_0707</name>
</gene>
<dbReference type="InParanoid" id="A0A0U5JB68"/>
<dbReference type="PATRIC" id="fig|389348.3.peg.774"/>
<dbReference type="AlphaFoldDB" id="A0A0U5JB68"/>
<sequence length="283" mass="31984">MNPLLISLHPQQGSPHPTQLKLEAQLCEWLGHAIYNLKNLDAIKESFKIKNLFEFSRLPSEPIVLCLVQRIVKHLKGQEPVLYNHFDKIIDKEMQKHSKLFSPELGAEKGDPLFIAFAATAETLDQLNCAWELASSPLLQLKMLKQLKADKHPLLLDLLKHQLKTSGFQNLSHEECQQKLNEMACSPEKQLFLSHLIEMGKYYNLLIPKYKTEAQEALKTNTGSSIDDFSAAVAKDVLNYITPDYITSGSSLSHLADQYPHLPASLLGELAEQMKDNLFPQNS</sequence>
<evidence type="ECO:0000313" key="1">
    <source>
        <dbReference type="EMBL" id="CUI16333.1"/>
    </source>
</evidence>